<dbReference type="PANTHER" id="PTHR36053:SF1">
    <property type="entry name" value="OS04G0680300 PROTEIN"/>
    <property type="match status" value="1"/>
</dbReference>
<proteinExistence type="predicted"/>
<evidence type="ECO:0000313" key="2">
    <source>
        <dbReference type="EMBL" id="KAF9590488.1"/>
    </source>
</evidence>
<dbReference type="EMBL" id="JADFTS010000009">
    <property type="protein sequence ID" value="KAF9590488.1"/>
    <property type="molecule type" value="Genomic_DNA"/>
</dbReference>
<dbReference type="AlphaFoldDB" id="A0A835H4F7"/>
<sequence length="150" mass="17210">MGPEIQEHREKKEKEMLPQKWTPPCGSKCTNKYSALTQIPWRVFCKKGCDTDVGTWEECLGECDEKCYKDPVFKDHQWSAYIDRSPGADSYSVECFRACVTGCGYKFDISKEEVERVHPKRPPKPCIEKKQPPPQVEQMPTAEDMVSNSA</sequence>
<evidence type="ECO:0000256" key="1">
    <source>
        <dbReference type="SAM" id="MobiDB-lite"/>
    </source>
</evidence>
<dbReference type="OrthoDB" id="1159107at2759"/>
<feature type="region of interest" description="Disordered" evidence="1">
    <location>
        <begin position="114"/>
        <end position="150"/>
    </location>
</feature>
<dbReference type="Proteomes" id="UP000631114">
    <property type="component" value="Unassembled WGS sequence"/>
</dbReference>
<comment type="caution">
    <text evidence="2">The sequence shown here is derived from an EMBL/GenBank/DDBJ whole genome shotgun (WGS) entry which is preliminary data.</text>
</comment>
<reference evidence="2 3" key="1">
    <citation type="submission" date="2020-10" db="EMBL/GenBank/DDBJ databases">
        <title>The Coptis chinensis genome and diversification of protoberbering-type alkaloids.</title>
        <authorList>
            <person name="Wang B."/>
            <person name="Shu S."/>
            <person name="Song C."/>
            <person name="Liu Y."/>
        </authorList>
    </citation>
    <scope>NUCLEOTIDE SEQUENCE [LARGE SCALE GENOMIC DNA]</scope>
    <source>
        <strain evidence="2">HL-2020</strain>
        <tissue evidence="2">Leaf</tissue>
    </source>
</reference>
<protein>
    <submittedName>
        <fullName evidence="2">Uncharacterized protein</fullName>
    </submittedName>
</protein>
<organism evidence="2 3">
    <name type="scientific">Coptis chinensis</name>
    <dbReference type="NCBI Taxonomy" id="261450"/>
    <lineage>
        <taxon>Eukaryota</taxon>
        <taxon>Viridiplantae</taxon>
        <taxon>Streptophyta</taxon>
        <taxon>Embryophyta</taxon>
        <taxon>Tracheophyta</taxon>
        <taxon>Spermatophyta</taxon>
        <taxon>Magnoliopsida</taxon>
        <taxon>Ranunculales</taxon>
        <taxon>Ranunculaceae</taxon>
        <taxon>Coptidoideae</taxon>
        <taxon>Coptis</taxon>
    </lineage>
</organism>
<keyword evidence="3" id="KW-1185">Reference proteome</keyword>
<dbReference type="PANTHER" id="PTHR36053">
    <property type="entry name" value="OSJNBB0017I01.18 PROTEIN"/>
    <property type="match status" value="1"/>
</dbReference>
<gene>
    <name evidence="2" type="ORF">IFM89_035461</name>
</gene>
<accession>A0A835H4F7</accession>
<name>A0A835H4F7_9MAGN</name>
<evidence type="ECO:0000313" key="3">
    <source>
        <dbReference type="Proteomes" id="UP000631114"/>
    </source>
</evidence>